<gene>
    <name evidence="9" type="ORF">NATSA_02290</name>
</gene>
<feature type="transmembrane region" description="Helical" evidence="7">
    <location>
        <begin position="46"/>
        <end position="67"/>
    </location>
</feature>
<dbReference type="GO" id="GO:0016780">
    <property type="term" value="F:phosphotransferase activity, for other substituted phosphate groups"/>
    <property type="evidence" value="ECO:0007669"/>
    <property type="project" value="TreeGrafter"/>
</dbReference>
<accession>A0A8J7UVS7</accession>
<dbReference type="GO" id="GO:0016020">
    <property type="term" value="C:membrane"/>
    <property type="evidence" value="ECO:0007669"/>
    <property type="project" value="UniProtKB-SubCell"/>
</dbReference>
<keyword evidence="4 7" id="KW-0812">Transmembrane</keyword>
<keyword evidence="6 7" id="KW-0472">Membrane</keyword>
<evidence type="ECO:0000313" key="10">
    <source>
        <dbReference type="Proteomes" id="UP000673975"/>
    </source>
</evidence>
<feature type="transmembrane region" description="Helical" evidence="7">
    <location>
        <begin position="79"/>
        <end position="99"/>
    </location>
</feature>
<feature type="transmembrane region" description="Helical" evidence="7">
    <location>
        <begin position="114"/>
        <end position="134"/>
    </location>
</feature>
<feature type="transmembrane region" description="Helical" evidence="7">
    <location>
        <begin position="7"/>
        <end position="26"/>
    </location>
</feature>
<proteinExistence type="inferred from homology"/>
<reference evidence="9" key="1">
    <citation type="submission" date="2021-02" db="EMBL/GenBank/DDBJ databases">
        <title>Natronogracilivirga saccharolytica gen. nov. sp. nov. a new anaerobic, haloalkiliphilic carbohydrate-fermenting bacterium from soda lake and proposing of Cyclonatronumiaceae fam. nov. in the phylum Balneolaeota.</title>
        <authorList>
            <person name="Zhilina T.N."/>
            <person name="Sorokin D.Y."/>
            <person name="Zavarzina D.G."/>
            <person name="Toshchakov S.V."/>
            <person name="Kublanov I.V."/>
        </authorList>
    </citation>
    <scope>NUCLEOTIDE SEQUENCE</scope>
    <source>
        <strain evidence="9">Z-1702</strain>
    </source>
</reference>
<feature type="transmembrane region" description="Helical" evidence="7">
    <location>
        <begin position="315"/>
        <end position="336"/>
    </location>
</feature>
<organism evidence="9 10">
    <name type="scientific">Natronogracilivirga saccharolytica</name>
    <dbReference type="NCBI Taxonomy" id="2812953"/>
    <lineage>
        <taxon>Bacteria</taxon>
        <taxon>Pseudomonadati</taxon>
        <taxon>Balneolota</taxon>
        <taxon>Balneolia</taxon>
        <taxon>Balneolales</taxon>
        <taxon>Cyclonatronaceae</taxon>
        <taxon>Natronogracilivirga</taxon>
    </lineage>
</organism>
<comment type="similarity">
    <text evidence="2">Belongs to the bacterial sugar transferase family.</text>
</comment>
<dbReference type="Pfam" id="PF02397">
    <property type="entry name" value="Bac_transf"/>
    <property type="match status" value="1"/>
</dbReference>
<feature type="domain" description="Bacterial sugar transferase" evidence="8">
    <location>
        <begin position="310"/>
        <end position="494"/>
    </location>
</feature>
<dbReference type="RefSeq" id="WP_210510032.1">
    <property type="nucleotide sequence ID" value="NZ_JAFIDN010000001.1"/>
</dbReference>
<protein>
    <submittedName>
        <fullName evidence="9">Sugar transferase</fullName>
    </submittedName>
</protein>
<evidence type="ECO:0000256" key="3">
    <source>
        <dbReference type="ARBA" id="ARBA00022679"/>
    </source>
</evidence>
<dbReference type="NCBIfam" id="TIGR03025">
    <property type="entry name" value="EPS_sugtrans"/>
    <property type="match status" value="1"/>
</dbReference>
<evidence type="ECO:0000259" key="8">
    <source>
        <dbReference type="Pfam" id="PF02397"/>
    </source>
</evidence>
<evidence type="ECO:0000256" key="6">
    <source>
        <dbReference type="ARBA" id="ARBA00023136"/>
    </source>
</evidence>
<dbReference type="Gene3D" id="3.40.50.720">
    <property type="entry name" value="NAD(P)-binding Rossmann-like Domain"/>
    <property type="match status" value="1"/>
</dbReference>
<evidence type="ECO:0000256" key="4">
    <source>
        <dbReference type="ARBA" id="ARBA00022692"/>
    </source>
</evidence>
<keyword evidence="3 9" id="KW-0808">Transferase</keyword>
<comment type="subcellular location">
    <subcellularLocation>
        <location evidence="1">Membrane</location>
        <topology evidence="1">Multi-pass membrane protein</topology>
    </subcellularLocation>
</comment>
<sequence>MEKAREIVVTIVSDFVFLILAWYGFYYVRFELGWGIEPTSAAPYSLFLPGVVISVYWIAIFGVFGLYRHLYLISRFDEIIRVAKISIIGTLILFFLLFIDSLGWTSDNLHQAKWVTLIYWLIVLICVSTSRLILRTIQKIRVQKGKGLHRAFIVGTGGSARSVYENLHRHKTSGMNVIGFLRLGGSNNQADQYGDAGFGGMNMHEGDTGVQEKVARAEKVDRDMIAGKVSDIKQLIMDHGVQEIIVALEPDEKEQLIPILDQIDIPDVSVKILPDFHQMITGLNQTNQIFGLPLIDVMPDPMPTWEKFFKRMMDIILSLVILIPTLPVMLVIALLIRMTSKGPAIFRQKRVGKYDRVFTMYKFRTMFIDAEKESGPVWASDNDPRITPVGYWLRKLRLDELPQFFNVLKGDMSLVGPRPERPYFVEQFKKSIPLYSRRLRVRPGITGWAQVKWKYDENLEDVKEKTKYDLFYVENISLKMDFKILFNTIMTVIKGKGQ</sequence>
<keyword evidence="10" id="KW-1185">Reference proteome</keyword>
<dbReference type="PANTHER" id="PTHR30576:SF0">
    <property type="entry name" value="UNDECAPRENYL-PHOSPHATE N-ACETYLGALACTOSAMINYL 1-PHOSPHATE TRANSFERASE-RELATED"/>
    <property type="match status" value="1"/>
</dbReference>
<dbReference type="PANTHER" id="PTHR30576">
    <property type="entry name" value="COLANIC BIOSYNTHESIS UDP-GLUCOSE LIPID CARRIER TRANSFERASE"/>
    <property type="match status" value="1"/>
</dbReference>
<evidence type="ECO:0000313" key="9">
    <source>
        <dbReference type="EMBL" id="MBP3191484.1"/>
    </source>
</evidence>
<dbReference type="Proteomes" id="UP000673975">
    <property type="component" value="Unassembled WGS sequence"/>
</dbReference>
<evidence type="ECO:0000256" key="7">
    <source>
        <dbReference type="SAM" id="Phobius"/>
    </source>
</evidence>
<evidence type="ECO:0000256" key="2">
    <source>
        <dbReference type="ARBA" id="ARBA00006464"/>
    </source>
</evidence>
<dbReference type="InterPro" id="IPR017475">
    <property type="entry name" value="EPS_sugar_tfrase"/>
</dbReference>
<evidence type="ECO:0000256" key="1">
    <source>
        <dbReference type="ARBA" id="ARBA00004141"/>
    </source>
</evidence>
<comment type="caution">
    <text evidence="9">The sequence shown here is derived from an EMBL/GenBank/DDBJ whole genome shotgun (WGS) entry which is preliminary data.</text>
</comment>
<keyword evidence="5 7" id="KW-1133">Transmembrane helix</keyword>
<dbReference type="InterPro" id="IPR003362">
    <property type="entry name" value="Bact_transf"/>
</dbReference>
<dbReference type="EMBL" id="JAFIDN010000001">
    <property type="protein sequence ID" value="MBP3191484.1"/>
    <property type="molecule type" value="Genomic_DNA"/>
</dbReference>
<evidence type="ECO:0000256" key="5">
    <source>
        <dbReference type="ARBA" id="ARBA00022989"/>
    </source>
</evidence>
<name>A0A8J7UVS7_9BACT</name>
<dbReference type="AlphaFoldDB" id="A0A8J7UVS7"/>